<reference evidence="1 2" key="1">
    <citation type="submission" date="2019-12" db="EMBL/GenBank/DDBJ databases">
        <title>The draft genomic sequence of strain Chitinophaga oryziterrae JCM 16595.</title>
        <authorList>
            <person name="Zhang X."/>
        </authorList>
    </citation>
    <scope>NUCLEOTIDE SEQUENCE [LARGE SCALE GENOMIC DNA]</scope>
    <source>
        <strain evidence="1 2">JCM 16595</strain>
    </source>
</reference>
<name>A0A6N8J9R8_9BACT</name>
<organism evidence="1 2">
    <name type="scientific">Chitinophaga oryziterrae</name>
    <dbReference type="NCBI Taxonomy" id="1031224"/>
    <lineage>
        <taxon>Bacteria</taxon>
        <taxon>Pseudomonadati</taxon>
        <taxon>Bacteroidota</taxon>
        <taxon>Chitinophagia</taxon>
        <taxon>Chitinophagales</taxon>
        <taxon>Chitinophagaceae</taxon>
        <taxon>Chitinophaga</taxon>
    </lineage>
</organism>
<proteinExistence type="predicted"/>
<evidence type="ECO:0000313" key="1">
    <source>
        <dbReference type="EMBL" id="MVT41331.1"/>
    </source>
</evidence>
<evidence type="ECO:0000313" key="2">
    <source>
        <dbReference type="Proteomes" id="UP000468388"/>
    </source>
</evidence>
<dbReference type="AlphaFoldDB" id="A0A6N8J9R8"/>
<gene>
    <name evidence="1" type="ORF">GO495_12110</name>
</gene>
<dbReference type="EMBL" id="WRXO01000003">
    <property type="protein sequence ID" value="MVT41331.1"/>
    <property type="molecule type" value="Genomic_DNA"/>
</dbReference>
<dbReference type="Proteomes" id="UP000468388">
    <property type="component" value="Unassembled WGS sequence"/>
</dbReference>
<protein>
    <submittedName>
        <fullName evidence="1">Uncharacterized protein</fullName>
    </submittedName>
</protein>
<sequence>MKIRYDFVTNSSSTSFIIINDGEFNLKMFLDAVGIDGSSQFQDIYRELFRSFENSMEPARNAYREDERFQADTFEQWIEGRFSPELAKRVTEAEKSGKKVYYGRLNSDRGPVEGFFCTDSFIIDSENLYIDATQDGW</sequence>
<comment type="caution">
    <text evidence="1">The sequence shown here is derived from an EMBL/GenBank/DDBJ whole genome shotgun (WGS) entry which is preliminary data.</text>
</comment>
<keyword evidence="2" id="KW-1185">Reference proteome</keyword>
<dbReference type="RefSeq" id="WP_157299960.1">
    <property type="nucleotide sequence ID" value="NZ_BAAAZB010000025.1"/>
</dbReference>
<dbReference type="OrthoDB" id="7605245at2"/>
<accession>A0A6N8J9R8</accession>